<keyword evidence="2" id="KW-0413">Isomerase</keyword>
<comment type="caution">
    <text evidence="2">The sequence shown here is derived from an EMBL/GenBank/DDBJ whole genome shotgun (WGS) entry which is preliminary data.</text>
</comment>
<protein>
    <submittedName>
        <fullName evidence="2">Maleylpyruvate isomerase family mycothiol-dependent enzyme</fullName>
    </submittedName>
</protein>
<evidence type="ECO:0000259" key="1">
    <source>
        <dbReference type="Pfam" id="PF11716"/>
    </source>
</evidence>
<dbReference type="SUPFAM" id="SSF109854">
    <property type="entry name" value="DinB/YfiT-like putative metalloenzymes"/>
    <property type="match status" value="1"/>
</dbReference>
<gene>
    <name evidence="2" type="ORF">F0U44_16665</name>
</gene>
<reference evidence="2 3" key="2">
    <citation type="submission" date="2019-09" db="EMBL/GenBank/DDBJ databases">
        <authorList>
            <person name="Jin C."/>
        </authorList>
    </citation>
    <scope>NUCLEOTIDE SEQUENCE [LARGE SCALE GENOMIC DNA]</scope>
    <source>
        <strain evidence="2 3">BN130099</strain>
    </source>
</reference>
<dbReference type="InterPro" id="IPR017517">
    <property type="entry name" value="Maleyloyr_isom"/>
</dbReference>
<dbReference type="Gene3D" id="1.20.120.450">
    <property type="entry name" value="dinb family like domain"/>
    <property type="match status" value="1"/>
</dbReference>
<dbReference type="RefSeq" id="WP_149729490.1">
    <property type="nucleotide sequence ID" value="NZ_VUJV01000006.1"/>
</dbReference>
<dbReference type="NCBIfam" id="TIGR03083">
    <property type="entry name" value="maleylpyruvate isomerase family mycothiol-dependent enzyme"/>
    <property type="match status" value="1"/>
</dbReference>
<evidence type="ECO:0000313" key="2">
    <source>
        <dbReference type="EMBL" id="KAA1416820.1"/>
    </source>
</evidence>
<evidence type="ECO:0000313" key="3">
    <source>
        <dbReference type="Proteomes" id="UP000325003"/>
    </source>
</evidence>
<accession>A0A5B1LAL2</accession>
<dbReference type="AlphaFoldDB" id="A0A5B1LAL2"/>
<name>A0A5B1LAL2_9ACTN</name>
<dbReference type="GO" id="GO:0046872">
    <property type="term" value="F:metal ion binding"/>
    <property type="evidence" value="ECO:0007669"/>
    <property type="project" value="InterPro"/>
</dbReference>
<keyword evidence="3" id="KW-1185">Reference proteome</keyword>
<dbReference type="EMBL" id="VUJV01000006">
    <property type="protein sequence ID" value="KAA1416820.1"/>
    <property type="molecule type" value="Genomic_DNA"/>
</dbReference>
<dbReference type="Pfam" id="PF11716">
    <property type="entry name" value="MDMPI_N"/>
    <property type="match status" value="1"/>
</dbReference>
<reference evidence="2 3" key="1">
    <citation type="submission" date="2019-09" db="EMBL/GenBank/DDBJ databases">
        <title>Nocardioides panacisoli sp. nov., isolated from the soil of a ginseng field.</title>
        <authorList>
            <person name="Cho C."/>
        </authorList>
    </citation>
    <scope>NUCLEOTIDE SEQUENCE [LARGE SCALE GENOMIC DNA]</scope>
    <source>
        <strain evidence="2 3">BN130099</strain>
    </source>
</reference>
<organism evidence="2 3">
    <name type="scientific">Nocardioides humilatus</name>
    <dbReference type="NCBI Taxonomy" id="2607660"/>
    <lineage>
        <taxon>Bacteria</taxon>
        <taxon>Bacillati</taxon>
        <taxon>Actinomycetota</taxon>
        <taxon>Actinomycetes</taxon>
        <taxon>Propionibacteriales</taxon>
        <taxon>Nocardioidaceae</taxon>
        <taxon>Nocardioides</taxon>
    </lineage>
</organism>
<feature type="domain" description="Mycothiol-dependent maleylpyruvate isomerase metal-binding" evidence="1">
    <location>
        <begin position="19"/>
        <end position="151"/>
    </location>
</feature>
<dbReference type="InterPro" id="IPR034660">
    <property type="entry name" value="DinB/YfiT-like"/>
</dbReference>
<sequence>MADESLLDGLDPFDLLDREADRVHRFFTSEPDWSLPSRCAGWTVRDMVAHLKGLEDYTRANLDGTVQEMFRAAEQAGIKDIAAFNDWQIHVYDSVPTDELVGEWREAQVANRRDLRARGRDGSVDTMVGAYPAGLQTFHFAVEYATHGDDVFVPVPEADRAARTAWRVTFGRFVLGELEKPVTVAVDGGVVVVEGDLGRVELSPETFVEATQGRLSDDFPMTADLRALLSTVP</sequence>
<proteinExistence type="predicted"/>
<dbReference type="GO" id="GO:0016853">
    <property type="term" value="F:isomerase activity"/>
    <property type="evidence" value="ECO:0007669"/>
    <property type="project" value="UniProtKB-KW"/>
</dbReference>
<dbReference type="Proteomes" id="UP000325003">
    <property type="component" value="Unassembled WGS sequence"/>
</dbReference>
<keyword evidence="2" id="KW-0670">Pyruvate</keyword>
<dbReference type="InterPro" id="IPR024344">
    <property type="entry name" value="MDMPI_metal-binding"/>
</dbReference>